<reference evidence="6" key="1">
    <citation type="submission" date="2016-10" db="EMBL/GenBank/DDBJ databases">
        <authorList>
            <person name="Varghese N."/>
            <person name="Submissions S."/>
        </authorList>
    </citation>
    <scope>NUCLEOTIDE SEQUENCE [LARGE SCALE GENOMIC DNA]</scope>
    <source>
        <strain evidence="6">S1b</strain>
    </source>
</reference>
<dbReference type="InterPro" id="IPR025827">
    <property type="entry name" value="Zn_ribbon_recom_dom"/>
</dbReference>
<keyword evidence="3" id="KW-0175">Coiled coil</keyword>
<dbReference type="EMBL" id="FOGW01000047">
    <property type="protein sequence ID" value="SES14481.1"/>
    <property type="molecule type" value="Genomic_DNA"/>
</dbReference>
<accession>A0A1H9UYT2</accession>
<feature type="coiled-coil region" evidence="3">
    <location>
        <begin position="233"/>
        <end position="267"/>
    </location>
</feature>
<keyword evidence="6" id="KW-1185">Reference proteome</keyword>
<gene>
    <name evidence="5" type="ORF">SAMN02910429_02318</name>
</gene>
<dbReference type="Gene3D" id="3.90.1750.20">
    <property type="entry name" value="Putative Large Serine Recombinase, Chain B, Domain 2"/>
    <property type="match status" value="1"/>
</dbReference>
<dbReference type="Pfam" id="PF13408">
    <property type="entry name" value="Zn_ribbon_recom"/>
    <property type="match status" value="1"/>
</dbReference>
<dbReference type="AlphaFoldDB" id="A0A1H9UYT2"/>
<dbReference type="GO" id="GO:0000150">
    <property type="term" value="F:DNA strand exchange activity"/>
    <property type="evidence" value="ECO:0007669"/>
    <property type="project" value="InterPro"/>
</dbReference>
<evidence type="ECO:0000259" key="4">
    <source>
        <dbReference type="PROSITE" id="PS51737"/>
    </source>
</evidence>
<dbReference type="Proteomes" id="UP000182471">
    <property type="component" value="Unassembled WGS sequence"/>
</dbReference>
<dbReference type="PROSITE" id="PS51737">
    <property type="entry name" value="RECOMBINASE_DNA_BIND"/>
    <property type="match status" value="1"/>
</dbReference>
<evidence type="ECO:0000256" key="3">
    <source>
        <dbReference type="SAM" id="Coils"/>
    </source>
</evidence>
<dbReference type="PANTHER" id="PTHR30461">
    <property type="entry name" value="DNA-INVERTASE FROM LAMBDOID PROPHAGE"/>
    <property type="match status" value="1"/>
</dbReference>
<keyword evidence="2" id="KW-0233">DNA recombination</keyword>
<evidence type="ECO:0000256" key="1">
    <source>
        <dbReference type="ARBA" id="ARBA00023125"/>
    </source>
</evidence>
<dbReference type="InterPro" id="IPR038109">
    <property type="entry name" value="DNA_bind_recomb_sf"/>
</dbReference>
<sequence length="360" mass="41434">MRAFLVKIYRTGREQKAREGRWNGGFAPYGYKLENGELVIADDEVDIIKLIYDRYIHTDFGINGVASYLNNHGYTKKLRLNNTIAGFSSSFVKNVLDNPDHAHILSGILKCPCCGKSLYGNIAKAHSKDKKTRYYYYCKNTLGKTGHKCTFRLNIEQKEMNNLVASIISAMVNDKRFKEAIKVKIGTAVDTEALEKQREALCGQLKQAMGTKSRLANQMDNLDIDDIHYDRKIADLQSRYDDQYDIIEELEGQIDKVQEQIQSIMQENLSSTSIYQLLLAFDKFYNDFNEAEQKEFMRAFIDRIDIYQDKPTNGCWIKNIVFNFPVPINGKDIRELSLENETMLETVCLLSKLSEAKHHI</sequence>
<protein>
    <submittedName>
        <fullName evidence="5">Recombinase</fullName>
    </submittedName>
</protein>
<proteinExistence type="predicted"/>
<dbReference type="PANTHER" id="PTHR30461:SF2">
    <property type="entry name" value="SERINE RECOMBINASE PINE-RELATED"/>
    <property type="match status" value="1"/>
</dbReference>
<dbReference type="GO" id="GO:0003677">
    <property type="term" value="F:DNA binding"/>
    <property type="evidence" value="ECO:0007669"/>
    <property type="project" value="UniProtKB-KW"/>
</dbReference>
<feature type="domain" description="Recombinase" evidence="4">
    <location>
        <begin position="28"/>
        <end position="148"/>
    </location>
</feature>
<dbReference type="Pfam" id="PF07508">
    <property type="entry name" value="Recombinase"/>
    <property type="match status" value="1"/>
</dbReference>
<evidence type="ECO:0000313" key="5">
    <source>
        <dbReference type="EMBL" id="SES14481.1"/>
    </source>
</evidence>
<dbReference type="InterPro" id="IPR050639">
    <property type="entry name" value="SSR_resolvase"/>
</dbReference>
<organism evidence="5 6">
    <name type="scientific">Lachnobacterium bovis</name>
    <dbReference type="NCBI Taxonomy" id="140626"/>
    <lineage>
        <taxon>Bacteria</taxon>
        <taxon>Bacillati</taxon>
        <taxon>Bacillota</taxon>
        <taxon>Clostridia</taxon>
        <taxon>Lachnospirales</taxon>
        <taxon>Lachnospiraceae</taxon>
        <taxon>Lachnobacterium</taxon>
    </lineage>
</organism>
<keyword evidence="1" id="KW-0238">DNA-binding</keyword>
<evidence type="ECO:0000256" key="2">
    <source>
        <dbReference type="ARBA" id="ARBA00023172"/>
    </source>
</evidence>
<dbReference type="InterPro" id="IPR011109">
    <property type="entry name" value="DNA_bind_recombinase_dom"/>
</dbReference>
<name>A0A1H9UYT2_9FIRM</name>
<evidence type="ECO:0000313" key="6">
    <source>
        <dbReference type="Proteomes" id="UP000182471"/>
    </source>
</evidence>